<proteinExistence type="predicted"/>
<dbReference type="Proteomes" id="UP000253370">
    <property type="component" value="Unassembled WGS sequence"/>
</dbReference>
<comment type="caution">
    <text evidence="1">The sequence shown here is derived from an EMBL/GenBank/DDBJ whole genome shotgun (WGS) entry which is preliminary data.</text>
</comment>
<reference evidence="1 2" key="1">
    <citation type="submission" date="2018-07" db="EMBL/GenBank/DDBJ databases">
        <title>Rhodosalinus sp. strain E84T genomic sequence and assembly.</title>
        <authorList>
            <person name="Liu Z.-W."/>
            <person name="Lu D.-C."/>
        </authorList>
    </citation>
    <scope>NUCLEOTIDE SEQUENCE [LARGE SCALE GENOMIC DNA]</scope>
    <source>
        <strain evidence="1 2">E84</strain>
    </source>
</reference>
<organism evidence="1 2">
    <name type="scientific">Rhodosalinus halophilus</name>
    <dbReference type="NCBI Taxonomy" id="2259333"/>
    <lineage>
        <taxon>Bacteria</taxon>
        <taxon>Pseudomonadati</taxon>
        <taxon>Pseudomonadota</taxon>
        <taxon>Alphaproteobacteria</taxon>
        <taxon>Rhodobacterales</taxon>
        <taxon>Paracoccaceae</taxon>
        <taxon>Rhodosalinus</taxon>
    </lineage>
</organism>
<keyword evidence="2" id="KW-1185">Reference proteome</keyword>
<evidence type="ECO:0008006" key="3">
    <source>
        <dbReference type="Google" id="ProtNLM"/>
    </source>
</evidence>
<accession>A0A365U7P8</accession>
<name>A0A365U7P8_9RHOB</name>
<dbReference type="AlphaFoldDB" id="A0A365U7P8"/>
<gene>
    <name evidence="1" type="ORF">DRV85_11015</name>
</gene>
<evidence type="ECO:0000313" key="1">
    <source>
        <dbReference type="EMBL" id="RBI84786.1"/>
    </source>
</evidence>
<evidence type="ECO:0000313" key="2">
    <source>
        <dbReference type="Proteomes" id="UP000253370"/>
    </source>
</evidence>
<dbReference type="EMBL" id="QNTQ01000009">
    <property type="protein sequence ID" value="RBI84786.1"/>
    <property type="molecule type" value="Genomic_DNA"/>
</dbReference>
<sequence length="168" mass="17456">MDEREWTNPTPEPGDRIEADGVTVTCEASGGAALVSGDLQAALAELAPGAPLLGLGAEEPDPPAALRLARDRALVISGAPLELRAGWHAGYAVSPADDLHVIVRLEGPRAEEVCRSGIATPLDGGSPCAAVLLAGRPVIATRHAGAIRLRIERPDAAWLWSLLGQLTR</sequence>
<protein>
    <recommendedName>
        <fullName evidence="3">Sarcosine oxidase subunit gamma</fullName>
    </recommendedName>
</protein>